<accession>A0A9Q8Q2G2</accession>
<keyword evidence="2" id="KW-0378">Hydrolase</keyword>
<dbReference type="GO" id="GO:0004386">
    <property type="term" value="F:helicase activity"/>
    <property type="evidence" value="ECO:0007669"/>
    <property type="project" value="UniProtKB-KW"/>
</dbReference>
<dbReference type="RefSeq" id="WP_241501285.1">
    <property type="nucleotide sequence ID" value="NZ_CAWQWH010000001.1"/>
</dbReference>
<dbReference type="Proteomes" id="UP000829116">
    <property type="component" value="Chromosome"/>
</dbReference>
<evidence type="ECO:0000313" key="3">
    <source>
        <dbReference type="Proteomes" id="UP000829116"/>
    </source>
</evidence>
<protein>
    <submittedName>
        <fullName evidence="2">DEAD/DEAH box helicase</fullName>
    </submittedName>
</protein>
<evidence type="ECO:0000313" key="2">
    <source>
        <dbReference type="EMBL" id="UNH31032.1"/>
    </source>
</evidence>
<dbReference type="SUPFAM" id="SSF52540">
    <property type="entry name" value="P-loop containing nucleoside triphosphate hydrolases"/>
    <property type="match status" value="2"/>
</dbReference>
<dbReference type="Pfam" id="PF00271">
    <property type="entry name" value="Helicase_C"/>
    <property type="match status" value="1"/>
</dbReference>
<proteinExistence type="predicted"/>
<name>A0A9Q8Q2G2_9GAMM</name>
<dbReference type="Gene3D" id="3.40.50.300">
    <property type="entry name" value="P-loop containing nucleotide triphosphate hydrolases"/>
    <property type="match status" value="2"/>
</dbReference>
<dbReference type="AlphaFoldDB" id="A0A9Q8Q2G2"/>
<gene>
    <name evidence="2" type="ORF">MNY72_01505</name>
</gene>
<organism evidence="2 3">
    <name type="scientific">Moellerella wisconsensis</name>
    <dbReference type="NCBI Taxonomy" id="158849"/>
    <lineage>
        <taxon>Bacteria</taxon>
        <taxon>Pseudomonadati</taxon>
        <taxon>Pseudomonadota</taxon>
        <taxon>Gammaproteobacteria</taxon>
        <taxon>Enterobacterales</taxon>
        <taxon>Morganellaceae</taxon>
        <taxon>Moellerella</taxon>
    </lineage>
</organism>
<dbReference type="EMBL" id="CP093245">
    <property type="protein sequence ID" value="UNH31032.1"/>
    <property type="molecule type" value="Genomic_DNA"/>
</dbReference>
<sequence length="1102" mass="126927">MTQAIVEQLNDILSGLKDFQKATVDQTIMKYQVTEHSHRILVADEVGLGKTIVAKGIIAELLKEHIASNNPKPMRVIYICSNLALADENCQKLALFSGQDAQRWVKPSTFHRLVELAIEPKQSAITDQHFIEICTLTPSTSFNLTAGAGSCRERAILATLLSKTDILNKFKKPILELFKTHQITRENRWEEELAHLEQHSDIDLAILSLLASHLDKPCESKLLDEHFLSRAEAALYLIDCWTTNSGETDNTRDLFHSFRIEIRRLVAGLCAGNLHADLFILDEFQRFQSLTDNSSNSEESLIAKQVFSNQNKNQQIQPKILLLSATPFKAMTTLNEEDNENSHHQQLHNLLEFLSLNNVDFISQYEKNRDLLHHDMLAISSGSTELSTINDTNARSVEKLLRNYIARTERSQISKDFEKLIYSNHLCCAADFGVDEVKSYRALEALNGLLPQSRGGVSLIEFAKSAPWVISFLNGYKFKDVYHRNKNDYDVEKLLKKSKHNEQYHAWLARHDIQTYQLNIEKSAPNAKMRALSKIIFEQSPENLLWSPPCKPYYSFDGVFKGNENFTKTLLFSSWAFVPKSLSCLWSYEAERRVFQGKGKRPKYYNNESSLPLLRFEGKSTLNIWHLLYPCASFAEISYSEQNFDAILKQQTTIIQNKLCALRQYESNESPHNDWYLLAPMLLDRHEGNSEHIECWLQIIESLLREQINKRNVNNKINESPESNDGRLKHFLKIKPYFDDNQPLSLGKMPDDLAEVLAYSSLANPATCAMRTIRTLWKDKNSADDLMRYSIQFAEFASRLFNHEYAIPIIKRNIKHTLTSGRSSSGWYKVLIYCAHGNFQSMLDEYCHLLATSGYDLKAASNKLKQAMGIRSSSEQVHFWENRSKAKDKCSSSMRCHFAVPLGSQKLNDDSGRQRVANVRDAFNSPFRPFILSSTSIGQEGLDFHWYCRRVVHWNLPNNPIDIEQREGRVNRYKSFVVRQRIAESYHPDYEKNVDIWQQLFEQAAHNDINKCSDLEPYWFTPHGHAQIERIVPTYPMSKEVAKYSDIKRILVLYRLAFGQPRQQELIESFKNYAIENDEFTKVKDSLMINLAPLNAIKPLQT</sequence>
<evidence type="ECO:0000259" key="1">
    <source>
        <dbReference type="Pfam" id="PF00271"/>
    </source>
</evidence>
<keyword evidence="2" id="KW-0547">Nucleotide-binding</keyword>
<dbReference type="InterPro" id="IPR001650">
    <property type="entry name" value="Helicase_C-like"/>
</dbReference>
<reference evidence="2" key="1">
    <citation type="submission" date="2022-03" db="EMBL/GenBank/DDBJ databases">
        <title>ESBL-producing Moellerella wisconsensis and Escherichia marmotae isolated from wild game meat.</title>
        <authorList>
            <person name="Biggel M."/>
        </authorList>
    </citation>
    <scope>NUCLEOTIDE SEQUENCE</scope>
    <source>
        <strain evidence="2">W51</strain>
    </source>
</reference>
<dbReference type="InterPro" id="IPR027417">
    <property type="entry name" value="P-loop_NTPase"/>
</dbReference>
<keyword evidence="2" id="KW-0347">Helicase</keyword>
<feature type="domain" description="Helicase C-terminal" evidence="1">
    <location>
        <begin position="919"/>
        <end position="973"/>
    </location>
</feature>
<dbReference type="GeneID" id="79715893"/>
<keyword evidence="2" id="KW-0067">ATP-binding</keyword>